<evidence type="ECO:0000313" key="1">
    <source>
        <dbReference type="EMBL" id="SCB58639.1"/>
    </source>
</evidence>
<evidence type="ECO:0008006" key="3">
    <source>
        <dbReference type="Google" id="ProtNLM"/>
    </source>
</evidence>
<reference evidence="1 2" key="1">
    <citation type="submission" date="2016-08" db="EMBL/GenBank/DDBJ databases">
        <authorList>
            <person name="Seilhamer J.J."/>
        </authorList>
    </citation>
    <scope>NUCLEOTIDE SEQUENCE [LARGE SCALE GENOMIC DNA]</scope>
    <source>
        <strain evidence="1 2">HBR26</strain>
    </source>
</reference>
<name>A0A1C3Y2H6_9HYPH</name>
<dbReference type="InterPro" id="IPR013320">
    <property type="entry name" value="ConA-like_dom_sf"/>
</dbReference>
<protein>
    <recommendedName>
        <fullName evidence="3">Regulation of enolase protein 1, concanavalin A-like superfamily</fullName>
    </recommendedName>
</protein>
<evidence type="ECO:0000313" key="2">
    <source>
        <dbReference type="Proteomes" id="UP000198723"/>
    </source>
</evidence>
<dbReference type="PANTHER" id="PTHR35332:SF2">
    <property type="entry name" value="REGULATION OF ENOLASE PROTEIN 1"/>
    <property type="match status" value="1"/>
</dbReference>
<proteinExistence type="predicted"/>
<dbReference type="STRING" id="1138170.GA0061105_105106"/>
<dbReference type="Proteomes" id="UP000198723">
    <property type="component" value="Unassembled WGS sequence"/>
</dbReference>
<dbReference type="Pfam" id="PF07081">
    <property type="entry name" value="DUF1349"/>
    <property type="match status" value="1"/>
</dbReference>
<sequence length="196" mass="21903">MNVNRLQIRGENYGTAVFGDRSLTLTANGSTDWFHHPADNFRRNDVLSLATEVVEETFAITARVSVEFAAPYDAGAIFVQVDDDNWAKLAFEYSAAKKPTIVSVVTRTTSDDCDGPNYHGEAVWLRVYCDGDTIAFHFSEDGKFWQFLRWFAIPGIRNRPIKVGFGVQSPTGEGSRAHFDQIDIGFEKLADLRNGT</sequence>
<dbReference type="AlphaFoldDB" id="A0A1C3Y2H6"/>
<dbReference type="InterPro" id="IPR009784">
    <property type="entry name" value="DUF1349"/>
</dbReference>
<dbReference type="Gene3D" id="2.60.120.200">
    <property type="match status" value="1"/>
</dbReference>
<dbReference type="PANTHER" id="PTHR35332">
    <property type="entry name" value="REGULATION OF ENOLASE PROTEIN 1"/>
    <property type="match status" value="1"/>
</dbReference>
<gene>
    <name evidence="1" type="ORF">GA0061105_105106</name>
</gene>
<dbReference type="EMBL" id="FMAJ01000005">
    <property type="protein sequence ID" value="SCB58639.1"/>
    <property type="molecule type" value="Genomic_DNA"/>
</dbReference>
<dbReference type="SUPFAM" id="SSF49899">
    <property type="entry name" value="Concanavalin A-like lectins/glucanases"/>
    <property type="match status" value="1"/>
</dbReference>
<accession>A0A1C3Y2H6</accession>
<organism evidence="1 2">
    <name type="scientific">Rhizobium aethiopicum</name>
    <dbReference type="NCBI Taxonomy" id="1138170"/>
    <lineage>
        <taxon>Bacteria</taxon>
        <taxon>Pseudomonadati</taxon>
        <taxon>Pseudomonadota</taxon>
        <taxon>Alphaproteobacteria</taxon>
        <taxon>Hyphomicrobiales</taxon>
        <taxon>Rhizobiaceae</taxon>
        <taxon>Rhizobium/Agrobacterium group</taxon>
        <taxon>Rhizobium</taxon>
    </lineage>
</organism>